<dbReference type="Pfam" id="PF13384">
    <property type="entry name" value="HTH_23"/>
    <property type="match status" value="1"/>
</dbReference>
<dbReference type="AlphaFoldDB" id="A0A4R0QNU0"/>
<sequence length="150" mass="17348">MTTNTYSKADFRALRDKLGLSCRDVADALGLSERTVKNWEKQSHPKNPPDDVWQWLKNQEITYYKAIEESVNLVKEAVQAADGVAPRVITLTYYRGQDDYNRYGRDPGSYHVVNTRTRAVALELERLGYSVHYQYPTDDNNIYTRATHND</sequence>
<dbReference type="GO" id="GO:0003677">
    <property type="term" value="F:DNA binding"/>
    <property type="evidence" value="ECO:0007669"/>
    <property type="project" value="InterPro"/>
</dbReference>
<gene>
    <name evidence="2" type="ORF">EJ419_06315</name>
</gene>
<dbReference type="InterPro" id="IPR010982">
    <property type="entry name" value="Lambda_DNA-bd_dom_sf"/>
</dbReference>
<evidence type="ECO:0000259" key="1">
    <source>
        <dbReference type="PROSITE" id="PS50943"/>
    </source>
</evidence>
<evidence type="ECO:0000313" key="2">
    <source>
        <dbReference type="EMBL" id="TCD53863.1"/>
    </source>
</evidence>
<organism evidence="2 3">
    <name type="scientific">Alloscardovia theropitheci</name>
    <dbReference type="NCBI Taxonomy" id="2496842"/>
    <lineage>
        <taxon>Bacteria</taxon>
        <taxon>Bacillati</taxon>
        <taxon>Actinomycetota</taxon>
        <taxon>Actinomycetes</taxon>
        <taxon>Bifidobacteriales</taxon>
        <taxon>Bifidobacteriaceae</taxon>
        <taxon>Alloscardovia</taxon>
    </lineage>
</organism>
<dbReference type="SUPFAM" id="SSF47413">
    <property type="entry name" value="lambda repressor-like DNA-binding domains"/>
    <property type="match status" value="1"/>
</dbReference>
<dbReference type="PROSITE" id="PS50943">
    <property type="entry name" value="HTH_CROC1"/>
    <property type="match status" value="1"/>
</dbReference>
<dbReference type="InterPro" id="IPR001387">
    <property type="entry name" value="Cro/C1-type_HTH"/>
</dbReference>
<comment type="caution">
    <text evidence="2">The sequence shown here is derived from an EMBL/GenBank/DDBJ whole genome shotgun (WGS) entry which is preliminary data.</text>
</comment>
<dbReference type="CDD" id="cd00093">
    <property type="entry name" value="HTH_XRE"/>
    <property type="match status" value="1"/>
</dbReference>
<dbReference type="Gene3D" id="1.10.260.40">
    <property type="entry name" value="lambda repressor-like DNA-binding domains"/>
    <property type="match status" value="1"/>
</dbReference>
<dbReference type="OrthoDB" id="3234210at2"/>
<reference evidence="2 3" key="1">
    <citation type="submission" date="2018-12" db="EMBL/GenBank/DDBJ databases">
        <title>Alloscrdovia theropitheci sp. nov: a novel taxon from the feces of the bleeding-herat monkey (Theropithecus geleda).</title>
        <authorList>
            <person name="Modesto M."/>
        </authorList>
    </citation>
    <scope>NUCLEOTIDE SEQUENCE [LARGE SCALE GENOMIC DNA]</scope>
    <source>
        <strain evidence="2 3">GLDI4/2</strain>
    </source>
</reference>
<name>A0A4R0QNU0_9BIFI</name>
<accession>A0A4R0QNU0</accession>
<protein>
    <submittedName>
        <fullName evidence="2">XRE family transcriptional regulator</fullName>
    </submittedName>
</protein>
<evidence type="ECO:0000313" key="3">
    <source>
        <dbReference type="Proteomes" id="UP000291289"/>
    </source>
</evidence>
<dbReference type="EMBL" id="RXLP01000025">
    <property type="protein sequence ID" value="TCD53863.1"/>
    <property type="molecule type" value="Genomic_DNA"/>
</dbReference>
<proteinExistence type="predicted"/>
<keyword evidence="3" id="KW-1185">Reference proteome</keyword>
<dbReference type="RefSeq" id="WP_131284759.1">
    <property type="nucleotide sequence ID" value="NZ_RXLP01000025.1"/>
</dbReference>
<dbReference type="Proteomes" id="UP000291289">
    <property type="component" value="Unassembled WGS sequence"/>
</dbReference>
<feature type="domain" description="HTH cro/C1-type" evidence="1">
    <location>
        <begin position="11"/>
        <end position="41"/>
    </location>
</feature>